<reference evidence="3 4" key="1">
    <citation type="submission" date="2019-12" db="EMBL/GenBank/DDBJ databases">
        <title>Genomic-based taxomic classification of the family Erythrobacteraceae.</title>
        <authorList>
            <person name="Xu L."/>
        </authorList>
    </citation>
    <scope>NUCLEOTIDE SEQUENCE [LARGE SCALE GENOMIC DNA]</scope>
    <source>
        <strain evidence="3 4">DSM 18604</strain>
    </source>
</reference>
<accession>A0A845A7B6</accession>
<dbReference type="PANTHER" id="PTHR46320:SF1">
    <property type="entry name" value="GLYCEROPHOSPHODIESTER PHOSPHODIESTERASE 1"/>
    <property type="match status" value="1"/>
</dbReference>
<keyword evidence="4" id="KW-1185">Reference proteome</keyword>
<dbReference type="GO" id="GO:0008889">
    <property type="term" value="F:glycerophosphodiester phosphodiesterase activity"/>
    <property type="evidence" value="ECO:0007669"/>
    <property type="project" value="TreeGrafter"/>
</dbReference>
<organism evidence="3 4">
    <name type="scientific">Altericroceibacterium indicum</name>
    <dbReference type="NCBI Taxonomy" id="374177"/>
    <lineage>
        <taxon>Bacteria</taxon>
        <taxon>Pseudomonadati</taxon>
        <taxon>Pseudomonadota</taxon>
        <taxon>Alphaproteobacteria</taxon>
        <taxon>Sphingomonadales</taxon>
        <taxon>Erythrobacteraceae</taxon>
        <taxon>Altericroceibacterium</taxon>
    </lineage>
</organism>
<gene>
    <name evidence="3" type="ORF">GRI39_05085</name>
</gene>
<dbReference type="PANTHER" id="PTHR46320">
    <property type="entry name" value="GLYCEROPHOSPHODIESTER PHOSPHODIESTERASE 1"/>
    <property type="match status" value="1"/>
</dbReference>
<sequence>MRGVFKSALASVPRWGMAVAAAICTSLWPAHAHAEQTQSHREVLERHLAGPDGTIMIVAHRACWIGTSENSIAAIHACITAGIDMVELDVRMTSDGVLVLMHDATVDRMTEGTGQLSDLSWAQLQKLHLRADRGHGTPLTQNRIPTFEDALRAAKDRILINIDAKTDRIEDILAVVDKVGSRAQVLFKAEAPVDHIRAKAPWIDQVHFQPIIRQPAMQKDPAAIIASYDTIGPVSYEIDIKDQAFTPVLTPLIDARCARYWIDTLAGRAYDDDVAIRDPDRVWGRLFAHGVNAIQTDAPLELKAYIERTGAKARSCSPP</sequence>
<feature type="chain" id="PRO_5032941483" evidence="1">
    <location>
        <begin position="35"/>
        <end position="319"/>
    </location>
</feature>
<dbReference type="AlphaFoldDB" id="A0A845A7B6"/>
<dbReference type="EMBL" id="WTYQ01000002">
    <property type="protein sequence ID" value="MXP25417.1"/>
    <property type="molecule type" value="Genomic_DNA"/>
</dbReference>
<keyword evidence="1" id="KW-0732">Signal</keyword>
<dbReference type="PROSITE" id="PS51704">
    <property type="entry name" value="GP_PDE"/>
    <property type="match status" value="1"/>
</dbReference>
<dbReference type="InterPro" id="IPR032160">
    <property type="entry name" value="DUF4996"/>
</dbReference>
<feature type="domain" description="GP-PDE" evidence="2">
    <location>
        <begin position="55"/>
        <end position="306"/>
    </location>
</feature>
<comment type="caution">
    <text evidence="3">The sequence shown here is derived from an EMBL/GenBank/DDBJ whole genome shotgun (WGS) entry which is preliminary data.</text>
</comment>
<dbReference type="GO" id="GO:0005886">
    <property type="term" value="C:plasma membrane"/>
    <property type="evidence" value="ECO:0007669"/>
    <property type="project" value="TreeGrafter"/>
</dbReference>
<proteinExistence type="predicted"/>
<dbReference type="Proteomes" id="UP000460561">
    <property type="component" value="Unassembled WGS sequence"/>
</dbReference>
<name>A0A845A7B6_9SPHN</name>
<dbReference type="InterPro" id="IPR017946">
    <property type="entry name" value="PLC-like_Pdiesterase_TIM-brl"/>
</dbReference>
<dbReference type="GO" id="GO:0006580">
    <property type="term" value="P:ethanolamine metabolic process"/>
    <property type="evidence" value="ECO:0007669"/>
    <property type="project" value="TreeGrafter"/>
</dbReference>
<dbReference type="Gene3D" id="3.20.20.190">
    <property type="entry name" value="Phosphatidylinositol (PI) phosphodiesterase"/>
    <property type="match status" value="1"/>
</dbReference>
<dbReference type="Pfam" id="PF16387">
    <property type="entry name" value="DUF4996"/>
    <property type="match status" value="1"/>
</dbReference>
<dbReference type="SUPFAM" id="SSF51695">
    <property type="entry name" value="PLC-like phosphodiesterases"/>
    <property type="match status" value="1"/>
</dbReference>
<evidence type="ECO:0000313" key="3">
    <source>
        <dbReference type="EMBL" id="MXP25417.1"/>
    </source>
</evidence>
<evidence type="ECO:0000259" key="2">
    <source>
        <dbReference type="PROSITE" id="PS51704"/>
    </source>
</evidence>
<dbReference type="GO" id="GO:0070291">
    <property type="term" value="P:N-acylethanolamine metabolic process"/>
    <property type="evidence" value="ECO:0007669"/>
    <property type="project" value="TreeGrafter"/>
</dbReference>
<evidence type="ECO:0000256" key="1">
    <source>
        <dbReference type="SAM" id="SignalP"/>
    </source>
</evidence>
<protein>
    <submittedName>
        <fullName evidence="3">Glycerophosphodiester phosphodiesterase</fullName>
    </submittedName>
</protein>
<dbReference type="GO" id="GO:0006644">
    <property type="term" value="P:phospholipid metabolic process"/>
    <property type="evidence" value="ECO:0007669"/>
    <property type="project" value="TreeGrafter"/>
</dbReference>
<dbReference type="InterPro" id="IPR030395">
    <property type="entry name" value="GP_PDE_dom"/>
</dbReference>
<dbReference type="CDD" id="cd08566">
    <property type="entry name" value="GDPD_AtGDE_like"/>
    <property type="match status" value="1"/>
</dbReference>
<dbReference type="Pfam" id="PF03009">
    <property type="entry name" value="GDPD"/>
    <property type="match status" value="1"/>
</dbReference>
<feature type="signal peptide" evidence="1">
    <location>
        <begin position="1"/>
        <end position="34"/>
    </location>
</feature>
<evidence type="ECO:0000313" key="4">
    <source>
        <dbReference type="Proteomes" id="UP000460561"/>
    </source>
</evidence>